<sequence>MTGRFEPQIRADWGNLRLFRLRGDLNRRLPGIKEVSQIIPDQQNIKSLK</sequence>
<evidence type="ECO:0000313" key="2">
    <source>
        <dbReference type="Proteomes" id="UP000663722"/>
    </source>
</evidence>
<dbReference type="KEGG" id="dmm:dnm_092640"/>
<organism evidence="1 2">
    <name type="scientific">Desulfonema magnum</name>
    <dbReference type="NCBI Taxonomy" id="45655"/>
    <lineage>
        <taxon>Bacteria</taxon>
        <taxon>Pseudomonadati</taxon>
        <taxon>Thermodesulfobacteriota</taxon>
        <taxon>Desulfobacteria</taxon>
        <taxon>Desulfobacterales</taxon>
        <taxon>Desulfococcaceae</taxon>
        <taxon>Desulfonema</taxon>
    </lineage>
</organism>
<accession>A0A975BX48</accession>
<name>A0A975BX48_9BACT</name>
<dbReference type="EMBL" id="CP061800">
    <property type="protein sequence ID" value="QTA93167.1"/>
    <property type="molecule type" value="Genomic_DNA"/>
</dbReference>
<protein>
    <submittedName>
        <fullName evidence="1">Uncharacterized protein</fullName>
    </submittedName>
</protein>
<dbReference type="AlphaFoldDB" id="A0A975BX48"/>
<proteinExistence type="predicted"/>
<evidence type="ECO:0000313" key="1">
    <source>
        <dbReference type="EMBL" id="QTA93167.1"/>
    </source>
</evidence>
<dbReference type="Proteomes" id="UP000663722">
    <property type="component" value="Chromosome"/>
</dbReference>
<gene>
    <name evidence="1" type="ORF">dnm_092640</name>
</gene>
<reference evidence="1" key="1">
    <citation type="journal article" date="2021" name="Microb. Physiol.">
        <title>Proteogenomic Insights into the Physiology of Marine, Sulfate-Reducing, Filamentous Desulfonema limicola and Desulfonema magnum.</title>
        <authorList>
            <person name="Schnaars V."/>
            <person name="Wohlbrand L."/>
            <person name="Scheve S."/>
            <person name="Hinrichs C."/>
            <person name="Reinhardt R."/>
            <person name="Rabus R."/>
        </authorList>
    </citation>
    <scope>NUCLEOTIDE SEQUENCE</scope>
    <source>
        <strain evidence="1">4be13</strain>
    </source>
</reference>
<keyword evidence="2" id="KW-1185">Reference proteome</keyword>